<accession>A0A1B8GBI8</accession>
<dbReference type="EMBL" id="KV460257">
    <property type="protein sequence ID" value="OBT93180.1"/>
    <property type="molecule type" value="Genomic_DNA"/>
</dbReference>
<keyword evidence="1" id="KW-0808">Transferase</keyword>
<dbReference type="Pfam" id="PF22664">
    <property type="entry name" value="TRI-like_N"/>
    <property type="match status" value="1"/>
</dbReference>
<dbReference type="InterPro" id="IPR023213">
    <property type="entry name" value="CAT-like_dom_sf"/>
</dbReference>
<dbReference type="InterPro" id="IPR050317">
    <property type="entry name" value="Plant_Fungal_Acyltransferase"/>
</dbReference>
<keyword evidence="4" id="KW-1185">Reference proteome</keyword>
<sequence>MEYFKHIELSELDQIMPRLYVRWLLCFPILKDSPSKERIIDIIKSGVRTTLEALPILTGNVVPKSSDPSRVEVRVPTSEIKRDFKLQVKSYDEVEDPTMPTYERLKKGNFPVSELPDKLLAPANTPSTPVFDLQATFIRGGLLLCIKCHHAVIDGAGLGLVIKLLAQNCYLHANPHIPGEAPSLPSMERSVLPHGLKDPRLNELGFNILVGSKGTETAAIKEYEPMTSHIFKFSANSLRQLKAACITSSVNFTSHDVLTALLYSAVSYARSLRLSKICDQRSSVPSTMGIAVNGRRRLKPPMAGYAGNLTLYAAFSSPLSLPCDPIPSEKSTDITYLSTRLNLPYLASQTHATVASVTEPYILSTMELASSLSDVSKLVPSFSDFYQGTDFFITSGADLPVFDHEWWPGGFVEEMRIPLKAQWDGSCAVLATKDKSTGLDVLLGLREDDMLVAKRILFAFGAYIV</sequence>
<reference evidence="4" key="2">
    <citation type="journal article" date="2018" name="Nat. Commun.">
        <title>Extreme sensitivity to ultraviolet light in the fungal pathogen causing white-nose syndrome of bats.</title>
        <authorList>
            <person name="Palmer J.M."/>
            <person name="Drees K.P."/>
            <person name="Foster J.T."/>
            <person name="Lindner D.L."/>
        </authorList>
    </citation>
    <scope>NUCLEOTIDE SEQUENCE [LARGE SCALE GENOMIC DNA]</scope>
    <source>
        <strain evidence="4">UAMH 10579</strain>
    </source>
</reference>
<evidence type="ECO:0000313" key="3">
    <source>
        <dbReference type="EMBL" id="OBT93180.1"/>
    </source>
</evidence>
<gene>
    <name evidence="3" type="ORF">VE01_09240</name>
</gene>
<dbReference type="GO" id="GO:0016747">
    <property type="term" value="F:acyltransferase activity, transferring groups other than amino-acyl groups"/>
    <property type="evidence" value="ECO:0007669"/>
    <property type="project" value="TreeGrafter"/>
</dbReference>
<dbReference type="AlphaFoldDB" id="A0A1B8GBI8"/>
<dbReference type="STRING" id="342668.A0A1B8GBI8"/>
<evidence type="ECO:0000313" key="4">
    <source>
        <dbReference type="Proteomes" id="UP000091956"/>
    </source>
</evidence>
<protein>
    <recommendedName>
        <fullName evidence="2">Trichothecene 3-O-acetyltransferase-like N-terminal domain-containing protein</fullName>
    </recommendedName>
</protein>
<proteinExistence type="predicted"/>
<dbReference type="PANTHER" id="PTHR31642:SF270">
    <property type="entry name" value="O-ACYLTRANSFERASE AUSQ"/>
    <property type="match status" value="1"/>
</dbReference>
<dbReference type="InterPro" id="IPR054710">
    <property type="entry name" value="Tri101-like_N"/>
</dbReference>
<organism evidence="3 4">
    <name type="scientific">Pseudogymnoascus verrucosus</name>
    <dbReference type="NCBI Taxonomy" id="342668"/>
    <lineage>
        <taxon>Eukaryota</taxon>
        <taxon>Fungi</taxon>
        <taxon>Dikarya</taxon>
        <taxon>Ascomycota</taxon>
        <taxon>Pezizomycotina</taxon>
        <taxon>Leotiomycetes</taxon>
        <taxon>Thelebolales</taxon>
        <taxon>Thelebolaceae</taxon>
        <taxon>Pseudogymnoascus</taxon>
    </lineage>
</organism>
<dbReference type="Proteomes" id="UP000091956">
    <property type="component" value="Unassembled WGS sequence"/>
</dbReference>
<dbReference type="GeneID" id="28842626"/>
<dbReference type="Gene3D" id="3.30.559.10">
    <property type="entry name" value="Chloramphenicol acetyltransferase-like domain"/>
    <property type="match status" value="2"/>
</dbReference>
<name>A0A1B8GBI8_9PEZI</name>
<evidence type="ECO:0000256" key="1">
    <source>
        <dbReference type="ARBA" id="ARBA00022679"/>
    </source>
</evidence>
<dbReference type="OrthoDB" id="671439at2759"/>
<dbReference type="RefSeq" id="XP_018126913.1">
    <property type="nucleotide sequence ID" value="XM_018278655.2"/>
</dbReference>
<reference evidence="3 4" key="1">
    <citation type="submission" date="2016-03" db="EMBL/GenBank/DDBJ databases">
        <title>Comparative genomics of Pseudogymnoascus destructans, the fungus causing white-nose syndrome of bats.</title>
        <authorList>
            <person name="Palmer J.M."/>
            <person name="Drees K.P."/>
            <person name="Foster J.T."/>
            <person name="Lindner D.L."/>
        </authorList>
    </citation>
    <scope>NUCLEOTIDE SEQUENCE [LARGE SCALE GENOMIC DNA]</scope>
    <source>
        <strain evidence="3 4">UAMH 10579</strain>
    </source>
</reference>
<feature type="domain" description="Trichothecene 3-O-acetyltransferase-like N-terminal" evidence="2">
    <location>
        <begin position="19"/>
        <end position="169"/>
    </location>
</feature>
<dbReference type="PANTHER" id="PTHR31642">
    <property type="entry name" value="TRICHOTHECENE 3-O-ACETYLTRANSFERASE"/>
    <property type="match status" value="1"/>
</dbReference>
<evidence type="ECO:0000259" key="2">
    <source>
        <dbReference type="Pfam" id="PF22664"/>
    </source>
</evidence>